<keyword evidence="10 12" id="KW-0378">Hydrolase</keyword>
<evidence type="ECO:0000256" key="10">
    <source>
        <dbReference type="ARBA" id="ARBA00022801"/>
    </source>
</evidence>
<dbReference type="Gene3D" id="3.30.420.10">
    <property type="entry name" value="Ribonuclease H-like superfamily/Ribonuclease H"/>
    <property type="match status" value="1"/>
</dbReference>
<dbReference type="InterPro" id="IPR036397">
    <property type="entry name" value="RNaseH_sf"/>
</dbReference>
<keyword evidence="6" id="KW-0963">Cytoplasm</keyword>
<dbReference type="Proteomes" id="UP000523863">
    <property type="component" value="Unassembled WGS sequence"/>
</dbReference>
<dbReference type="GO" id="GO:0006298">
    <property type="term" value="P:mismatch repair"/>
    <property type="evidence" value="ECO:0007669"/>
    <property type="project" value="TreeGrafter"/>
</dbReference>
<keyword evidence="7 12" id="KW-0540">Nuclease</keyword>
<feature type="domain" description="RNase H type-2" evidence="14">
    <location>
        <begin position="21"/>
        <end position="257"/>
    </location>
</feature>
<dbReference type="InterPro" id="IPR001352">
    <property type="entry name" value="RNase_HII/HIII"/>
</dbReference>
<dbReference type="PROSITE" id="PS51975">
    <property type="entry name" value="RNASE_H_2"/>
    <property type="match status" value="1"/>
</dbReference>
<evidence type="ECO:0000256" key="3">
    <source>
        <dbReference type="ARBA" id="ARBA00004065"/>
    </source>
</evidence>
<dbReference type="RefSeq" id="WP_183640600.1">
    <property type="nucleotide sequence ID" value="NZ_JACHBL010000001.1"/>
</dbReference>
<organism evidence="15 16">
    <name type="scientific">Neomicrococcus lactis</name>
    <dbReference type="NCBI Taxonomy" id="732241"/>
    <lineage>
        <taxon>Bacteria</taxon>
        <taxon>Bacillati</taxon>
        <taxon>Actinomycetota</taxon>
        <taxon>Actinomycetes</taxon>
        <taxon>Micrococcales</taxon>
        <taxon>Micrococcaceae</taxon>
        <taxon>Neomicrococcus</taxon>
    </lineage>
</organism>
<gene>
    <name evidence="15" type="ORF">BKA12_000634</name>
</gene>
<sequence length="257" mass="27635">MTGAAKPSLRVERAWGREGVDLVIGCDEVGRGAIAGPVSVGMVAVKPLAAKSFPGIRDSKLMTRSAREHMYDIAASWGLASATGSATAAEVDELGIMEALRLAGLRALTGLSENPEFTELVLSSRVRILLDGSFNWLTPGPRQASLFDLDFSEDDDDAERPDAVLRERGIMLEDLEVTVRPKADRDCTSVAVASVIAKVERDAFMRELAVAHPEYGWDSNVGYGSGAHYAGIESSGVTPYHRVSWLKNVATVQKEDS</sequence>
<evidence type="ECO:0000313" key="15">
    <source>
        <dbReference type="EMBL" id="MBB5597554.1"/>
    </source>
</evidence>
<dbReference type="GO" id="GO:0046872">
    <property type="term" value="F:metal ion binding"/>
    <property type="evidence" value="ECO:0007669"/>
    <property type="project" value="UniProtKB-KW"/>
</dbReference>
<dbReference type="GO" id="GO:0003723">
    <property type="term" value="F:RNA binding"/>
    <property type="evidence" value="ECO:0007669"/>
    <property type="project" value="UniProtKB-UniRule"/>
</dbReference>
<dbReference type="GO" id="GO:0004523">
    <property type="term" value="F:RNA-DNA hybrid ribonuclease activity"/>
    <property type="evidence" value="ECO:0007669"/>
    <property type="project" value="UniProtKB-UniRule"/>
</dbReference>
<evidence type="ECO:0000256" key="7">
    <source>
        <dbReference type="ARBA" id="ARBA00022722"/>
    </source>
</evidence>
<feature type="binding site" evidence="12">
    <location>
        <position position="27"/>
    </location>
    <ligand>
        <name>a divalent metal cation</name>
        <dbReference type="ChEBI" id="CHEBI:60240"/>
    </ligand>
</feature>
<evidence type="ECO:0000256" key="5">
    <source>
        <dbReference type="ARBA" id="ARBA00007383"/>
    </source>
</evidence>
<comment type="similarity">
    <text evidence="5 13">Belongs to the RNase HII family.</text>
</comment>
<dbReference type="InterPro" id="IPR012337">
    <property type="entry name" value="RNaseH-like_sf"/>
</dbReference>
<comment type="subcellular location">
    <subcellularLocation>
        <location evidence="4">Cytoplasm</location>
    </subcellularLocation>
</comment>
<dbReference type="EMBL" id="JACHBL010000001">
    <property type="protein sequence ID" value="MBB5597554.1"/>
    <property type="molecule type" value="Genomic_DNA"/>
</dbReference>
<evidence type="ECO:0000256" key="6">
    <source>
        <dbReference type="ARBA" id="ARBA00022490"/>
    </source>
</evidence>
<evidence type="ECO:0000256" key="2">
    <source>
        <dbReference type="ARBA" id="ARBA00001946"/>
    </source>
</evidence>
<dbReference type="Pfam" id="PF01351">
    <property type="entry name" value="RNase_HII"/>
    <property type="match status" value="2"/>
</dbReference>
<dbReference type="InterPro" id="IPR022898">
    <property type="entry name" value="RNase_HII"/>
</dbReference>
<dbReference type="PANTHER" id="PTHR10954">
    <property type="entry name" value="RIBONUCLEASE H2 SUBUNIT A"/>
    <property type="match status" value="1"/>
</dbReference>
<comment type="catalytic activity">
    <reaction evidence="1 12 13">
        <text>Endonucleolytic cleavage to 5'-phosphomonoester.</text>
        <dbReference type="EC" id="3.1.26.4"/>
    </reaction>
</comment>
<evidence type="ECO:0000256" key="9">
    <source>
        <dbReference type="ARBA" id="ARBA00022759"/>
    </source>
</evidence>
<dbReference type="SUPFAM" id="SSF53098">
    <property type="entry name" value="Ribonuclease H-like"/>
    <property type="match status" value="1"/>
</dbReference>
<dbReference type="GO" id="GO:0005737">
    <property type="term" value="C:cytoplasm"/>
    <property type="evidence" value="ECO:0007669"/>
    <property type="project" value="UniProtKB-SubCell"/>
</dbReference>
<evidence type="ECO:0000256" key="13">
    <source>
        <dbReference type="RuleBase" id="RU003515"/>
    </source>
</evidence>
<accession>A0A7W8Y9Q5</accession>
<evidence type="ECO:0000259" key="14">
    <source>
        <dbReference type="PROSITE" id="PS51975"/>
    </source>
</evidence>
<evidence type="ECO:0000256" key="4">
    <source>
        <dbReference type="ARBA" id="ARBA00004496"/>
    </source>
</evidence>
<keyword evidence="11" id="KW-0464">Manganese</keyword>
<feature type="binding site" evidence="12">
    <location>
        <position position="28"/>
    </location>
    <ligand>
        <name>a divalent metal cation</name>
        <dbReference type="ChEBI" id="CHEBI:60240"/>
    </ligand>
</feature>
<evidence type="ECO:0000256" key="12">
    <source>
        <dbReference type="PROSITE-ProRule" id="PRU01319"/>
    </source>
</evidence>
<comment type="caution">
    <text evidence="15">The sequence shown here is derived from an EMBL/GenBank/DDBJ whole genome shotgun (WGS) entry which is preliminary data.</text>
</comment>
<keyword evidence="9 12" id="KW-0255">Endonuclease</keyword>
<comment type="cofactor">
    <cofactor evidence="12">
        <name>Mn(2+)</name>
        <dbReference type="ChEBI" id="CHEBI:29035"/>
    </cofactor>
    <cofactor evidence="12">
        <name>Mg(2+)</name>
        <dbReference type="ChEBI" id="CHEBI:18420"/>
    </cofactor>
    <text evidence="12">Manganese or magnesium. Binds 1 divalent metal ion per monomer in the absence of substrate. May bind a second metal ion after substrate binding.</text>
</comment>
<keyword evidence="8 12" id="KW-0479">Metal-binding</keyword>
<dbReference type="EC" id="3.1.26.4" evidence="13"/>
<name>A0A7W8Y9Q5_9MICC</name>
<dbReference type="GO" id="GO:0043137">
    <property type="term" value="P:DNA replication, removal of RNA primer"/>
    <property type="evidence" value="ECO:0007669"/>
    <property type="project" value="TreeGrafter"/>
</dbReference>
<dbReference type="AlphaFoldDB" id="A0A7W8Y9Q5"/>
<proteinExistence type="inferred from homology"/>
<dbReference type="GO" id="GO:0032299">
    <property type="term" value="C:ribonuclease H2 complex"/>
    <property type="evidence" value="ECO:0007669"/>
    <property type="project" value="TreeGrafter"/>
</dbReference>
<reference evidence="15 16" key="1">
    <citation type="submission" date="2020-08" db="EMBL/GenBank/DDBJ databases">
        <title>Sequencing the genomes of 1000 actinobacteria strains.</title>
        <authorList>
            <person name="Klenk H.-P."/>
        </authorList>
    </citation>
    <scope>NUCLEOTIDE SEQUENCE [LARGE SCALE GENOMIC DNA]</scope>
    <source>
        <strain evidence="15 16">DSM 23694</strain>
    </source>
</reference>
<evidence type="ECO:0000313" key="16">
    <source>
        <dbReference type="Proteomes" id="UP000523863"/>
    </source>
</evidence>
<dbReference type="CDD" id="cd07182">
    <property type="entry name" value="RNase_HII_bacteria_HII_like"/>
    <property type="match status" value="1"/>
</dbReference>
<comment type="function">
    <text evidence="3 13">Endonuclease that specifically degrades the RNA of RNA-DNA hybrids.</text>
</comment>
<comment type="cofactor">
    <cofactor evidence="2">
        <name>Mg(2+)</name>
        <dbReference type="ChEBI" id="CHEBI:18420"/>
    </cofactor>
</comment>
<feature type="binding site" evidence="12">
    <location>
        <position position="131"/>
    </location>
    <ligand>
        <name>a divalent metal cation</name>
        <dbReference type="ChEBI" id="CHEBI:60240"/>
    </ligand>
</feature>
<dbReference type="NCBIfam" id="NF000595">
    <property type="entry name" value="PRK00015.1-3"/>
    <property type="match status" value="1"/>
</dbReference>
<protein>
    <recommendedName>
        <fullName evidence="13">Ribonuclease</fullName>
        <ecNumber evidence="13">3.1.26.4</ecNumber>
    </recommendedName>
</protein>
<dbReference type="InterPro" id="IPR024567">
    <property type="entry name" value="RNase_HII/HIII_dom"/>
</dbReference>
<keyword evidence="16" id="KW-1185">Reference proteome</keyword>
<evidence type="ECO:0000256" key="1">
    <source>
        <dbReference type="ARBA" id="ARBA00000077"/>
    </source>
</evidence>
<evidence type="ECO:0000256" key="8">
    <source>
        <dbReference type="ARBA" id="ARBA00022723"/>
    </source>
</evidence>
<dbReference type="PANTHER" id="PTHR10954:SF18">
    <property type="entry name" value="RIBONUCLEASE HII"/>
    <property type="match status" value="1"/>
</dbReference>
<evidence type="ECO:0000256" key="11">
    <source>
        <dbReference type="ARBA" id="ARBA00023211"/>
    </source>
</evidence>